<feature type="signal peptide" evidence="1">
    <location>
        <begin position="1"/>
        <end position="21"/>
    </location>
</feature>
<proteinExistence type="predicted"/>
<dbReference type="WBParaSite" id="PSAMB.scaffold1023size36955.g10315.t1">
    <property type="protein sequence ID" value="PSAMB.scaffold1023size36955.g10315.t1"/>
    <property type="gene ID" value="PSAMB.scaffold1023size36955.g10315"/>
</dbReference>
<organism evidence="2 3">
    <name type="scientific">Plectus sambesii</name>
    <dbReference type="NCBI Taxonomy" id="2011161"/>
    <lineage>
        <taxon>Eukaryota</taxon>
        <taxon>Metazoa</taxon>
        <taxon>Ecdysozoa</taxon>
        <taxon>Nematoda</taxon>
        <taxon>Chromadorea</taxon>
        <taxon>Plectida</taxon>
        <taxon>Plectina</taxon>
        <taxon>Plectoidea</taxon>
        <taxon>Plectidae</taxon>
        <taxon>Plectus</taxon>
    </lineage>
</organism>
<dbReference type="CDD" id="cd00064">
    <property type="entry name" value="FU"/>
    <property type="match status" value="1"/>
</dbReference>
<evidence type="ECO:0000313" key="2">
    <source>
        <dbReference type="Proteomes" id="UP000887566"/>
    </source>
</evidence>
<name>A0A914UIX9_9BILA</name>
<dbReference type="InterPro" id="IPR006212">
    <property type="entry name" value="Furin_repeat"/>
</dbReference>
<sequence>MPSLIAYLCLIQGVFLIAVSAQLSTATCNANADCSIVNCQMVCTCKQGFTKNAQNQCVPVDDPCSSPQCRNCTMPTTANPSSCPSDKILFRNECVEQCPIYFVPEAFWQYSNFSTQIGKNCYFPFPGVGGTRVQVNVTQIANNNCGNGCADMAITFTDNMQPANGPVYCCSSNYPSFTSTTTNAMLIIHYSKDFATKVTQARRGLYLKIAYRLSI</sequence>
<keyword evidence="1" id="KW-0732">Signal</keyword>
<protein>
    <submittedName>
        <fullName evidence="3">Uncharacterized protein</fullName>
    </submittedName>
</protein>
<accession>A0A914UIX9</accession>
<dbReference type="Proteomes" id="UP000887566">
    <property type="component" value="Unplaced"/>
</dbReference>
<feature type="chain" id="PRO_5037079227" evidence="1">
    <location>
        <begin position="22"/>
        <end position="215"/>
    </location>
</feature>
<reference evidence="3" key="1">
    <citation type="submission" date="2022-11" db="UniProtKB">
        <authorList>
            <consortium name="WormBaseParasite"/>
        </authorList>
    </citation>
    <scope>IDENTIFICATION</scope>
</reference>
<evidence type="ECO:0000313" key="3">
    <source>
        <dbReference type="WBParaSite" id="PSAMB.scaffold1023size36955.g10315.t1"/>
    </source>
</evidence>
<dbReference type="AlphaFoldDB" id="A0A914UIX9"/>
<evidence type="ECO:0000256" key="1">
    <source>
        <dbReference type="SAM" id="SignalP"/>
    </source>
</evidence>
<keyword evidence="2" id="KW-1185">Reference proteome</keyword>